<evidence type="ECO:0000256" key="1">
    <source>
        <dbReference type="SAM" id="Phobius"/>
    </source>
</evidence>
<keyword evidence="1" id="KW-0812">Transmembrane</keyword>
<gene>
    <name evidence="2" type="ORF">COT59_00460</name>
</gene>
<proteinExistence type="predicted"/>
<keyword evidence="1" id="KW-0472">Membrane</keyword>
<protein>
    <submittedName>
        <fullName evidence="2">Uncharacterized protein</fullName>
    </submittedName>
</protein>
<comment type="caution">
    <text evidence="2">The sequence shown here is derived from an EMBL/GenBank/DDBJ whole genome shotgun (WGS) entry which is preliminary data.</text>
</comment>
<organism evidence="2 3">
    <name type="scientific">Candidatus Nealsonbacteria bacterium CG09_land_8_20_14_0_10_42_14</name>
    <dbReference type="NCBI Taxonomy" id="1974707"/>
    <lineage>
        <taxon>Bacteria</taxon>
        <taxon>Candidatus Nealsoniibacteriota</taxon>
    </lineage>
</organism>
<sequence>MQNIFIQYLVWQFVDSPKNILQAWGNCLKFNLNYWSVPLLLRTFFSHWRRYEYSYGKGFSLKKYFEVFTFNMLSRLMGGLMRSFFIVFGILTEVLVVLAGLVVFLVWFFLPLLLIFGFYYGFKILL</sequence>
<feature type="transmembrane region" description="Helical" evidence="1">
    <location>
        <begin position="97"/>
        <end position="122"/>
    </location>
</feature>
<evidence type="ECO:0000313" key="2">
    <source>
        <dbReference type="EMBL" id="PIS17478.1"/>
    </source>
</evidence>
<reference evidence="3" key="1">
    <citation type="submission" date="2017-09" db="EMBL/GenBank/DDBJ databases">
        <title>Depth-based differentiation of microbial function through sediment-hosted aquifers and enrichment of novel symbionts in the deep terrestrial subsurface.</title>
        <authorList>
            <person name="Probst A.J."/>
            <person name="Ladd B."/>
            <person name="Jarett J.K."/>
            <person name="Geller-Mcgrath D.E."/>
            <person name="Sieber C.M.K."/>
            <person name="Emerson J.B."/>
            <person name="Anantharaman K."/>
            <person name="Thomas B.C."/>
            <person name="Malmstrom R."/>
            <person name="Stieglmeier M."/>
            <person name="Klingl A."/>
            <person name="Woyke T."/>
            <person name="Ryan C.M."/>
            <person name="Banfield J.F."/>
        </authorList>
    </citation>
    <scope>NUCLEOTIDE SEQUENCE [LARGE SCALE GENOMIC DNA]</scope>
</reference>
<dbReference type="EMBL" id="PEZD01000011">
    <property type="protein sequence ID" value="PIS17478.1"/>
    <property type="molecule type" value="Genomic_DNA"/>
</dbReference>
<dbReference type="Proteomes" id="UP000229675">
    <property type="component" value="Unassembled WGS sequence"/>
</dbReference>
<keyword evidence="1" id="KW-1133">Transmembrane helix</keyword>
<evidence type="ECO:0000313" key="3">
    <source>
        <dbReference type="Proteomes" id="UP000229675"/>
    </source>
</evidence>
<name>A0A2H0WZV4_9BACT</name>
<accession>A0A2H0WZV4</accession>
<dbReference type="AlphaFoldDB" id="A0A2H0WZV4"/>